<dbReference type="PANTHER" id="PTHR34203:SF15">
    <property type="entry name" value="SLL1173 PROTEIN"/>
    <property type="match status" value="1"/>
</dbReference>
<dbReference type="EMBL" id="JARSBN010000001">
    <property type="protein sequence ID" value="MDG4714324.1"/>
    <property type="molecule type" value="Genomic_DNA"/>
</dbReference>
<keyword evidence="2" id="KW-0808">Transferase</keyword>
<reference evidence="2 3" key="1">
    <citation type="submission" date="2023-03" db="EMBL/GenBank/DDBJ databases">
        <title>Strain YYF002 represents a novel species in the genus Winogradskyella isolated from seawater.</title>
        <authorList>
            <person name="Fu Z.-Y."/>
        </authorList>
    </citation>
    <scope>NUCLEOTIDE SEQUENCE [LARGE SCALE GENOMIC DNA]</scope>
    <source>
        <strain evidence="2 3">YYF002</strain>
    </source>
</reference>
<dbReference type="GO" id="GO:0008168">
    <property type="term" value="F:methyltransferase activity"/>
    <property type="evidence" value="ECO:0007669"/>
    <property type="project" value="UniProtKB-KW"/>
</dbReference>
<dbReference type="Gene3D" id="3.40.50.150">
    <property type="entry name" value="Vaccinia Virus protein VP39"/>
    <property type="match status" value="1"/>
</dbReference>
<accession>A0ABT6FX11</accession>
<dbReference type="InterPro" id="IPR006342">
    <property type="entry name" value="FkbM_mtfrase"/>
</dbReference>
<keyword evidence="3" id="KW-1185">Reference proteome</keyword>
<feature type="domain" description="Methyltransferase FkbM" evidence="1">
    <location>
        <begin position="70"/>
        <end position="223"/>
    </location>
</feature>
<sequence>MRRLKKIIKRLVKNQPKDDIKLNGDFYCKYFEGLKIYSHNKACIERAFSQIFTRHVYNFNSKTEEPFIIDAGANIGMAVLYWKKRYPKAKIVAFEPSREAYKSLVKNVEANNLKDVICIDKALSNTKGIQKFTTNEIISGSLILEKDLANNYDVETTTLSEYLKDEVDFLKIDIEGAEKLIYDDVKTNLHKLNHVFLEYHSFINENQYLSKFLDLFEKNNFRYFIEGEYKKTNHFVKQKVSLNQDMQLNIWAKKAFVDNE</sequence>
<evidence type="ECO:0000313" key="3">
    <source>
        <dbReference type="Proteomes" id="UP001529085"/>
    </source>
</evidence>
<dbReference type="NCBIfam" id="TIGR01444">
    <property type="entry name" value="fkbM_fam"/>
    <property type="match status" value="1"/>
</dbReference>
<dbReference type="RefSeq" id="WP_278003816.1">
    <property type="nucleotide sequence ID" value="NZ_JARSBN010000001.1"/>
</dbReference>
<evidence type="ECO:0000259" key="1">
    <source>
        <dbReference type="Pfam" id="PF05050"/>
    </source>
</evidence>
<dbReference type="GO" id="GO:0032259">
    <property type="term" value="P:methylation"/>
    <property type="evidence" value="ECO:0007669"/>
    <property type="project" value="UniProtKB-KW"/>
</dbReference>
<protein>
    <submittedName>
        <fullName evidence="2">FkbM family methyltransferase</fullName>
    </submittedName>
</protein>
<comment type="caution">
    <text evidence="2">The sequence shown here is derived from an EMBL/GenBank/DDBJ whole genome shotgun (WGS) entry which is preliminary data.</text>
</comment>
<dbReference type="Pfam" id="PF05050">
    <property type="entry name" value="Methyltransf_21"/>
    <property type="match status" value="1"/>
</dbReference>
<organism evidence="2 3">
    <name type="scientific">Winogradskyella marincola</name>
    <dbReference type="NCBI Taxonomy" id="3037795"/>
    <lineage>
        <taxon>Bacteria</taxon>
        <taxon>Pseudomonadati</taxon>
        <taxon>Bacteroidota</taxon>
        <taxon>Flavobacteriia</taxon>
        <taxon>Flavobacteriales</taxon>
        <taxon>Flavobacteriaceae</taxon>
        <taxon>Winogradskyella</taxon>
    </lineage>
</organism>
<dbReference type="Proteomes" id="UP001529085">
    <property type="component" value="Unassembled WGS sequence"/>
</dbReference>
<dbReference type="InterPro" id="IPR052514">
    <property type="entry name" value="SAM-dependent_MTase"/>
</dbReference>
<evidence type="ECO:0000313" key="2">
    <source>
        <dbReference type="EMBL" id="MDG4714324.1"/>
    </source>
</evidence>
<name>A0ABT6FX11_9FLAO</name>
<dbReference type="InterPro" id="IPR029063">
    <property type="entry name" value="SAM-dependent_MTases_sf"/>
</dbReference>
<dbReference type="SUPFAM" id="SSF53335">
    <property type="entry name" value="S-adenosyl-L-methionine-dependent methyltransferases"/>
    <property type="match status" value="1"/>
</dbReference>
<proteinExistence type="predicted"/>
<gene>
    <name evidence="2" type="ORF">P7122_00440</name>
</gene>
<keyword evidence="2" id="KW-0489">Methyltransferase</keyword>
<dbReference type="PANTHER" id="PTHR34203">
    <property type="entry name" value="METHYLTRANSFERASE, FKBM FAMILY PROTEIN"/>
    <property type="match status" value="1"/>
</dbReference>